<keyword evidence="14 16" id="KW-0472">Membrane</keyword>
<keyword evidence="20" id="KW-0560">Oxidoreductase</keyword>
<evidence type="ECO:0000256" key="6">
    <source>
        <dbReference type="ARBA" id="ARBA00022643"/>
    </source>
</evidence>
<evidence type="ECO:0000256" key="7">
    <source>
        <dbReference type="ARBA" id="ARBA00022692"/>
    </source>
</evidence>
<evidence type="ECO:0000256" key="17">
    <source>
        <dbReference type="PIRNR" id="PIRNR009437"/>
    </source>
</evidence>
<feature type="transmembrane region" description="Helical" evidence="16">
    <location>
        <begin position="57"/>
        <end position="78"/>
    </location>
</feature>
<proteinExistence type="inferred from homology"/>
<reference evidence="20 21" key="1">
    <citation type="submission" date="2016-12" db="EMBL/GenBank/DDBJ databases">
        <authorList>
            <person name="Song W.-J."/>
            <person name="Kurnit D.M."/>
        </authorList>
    </citation>
    <scope>NUCLEOTIDE SEQUENCE [LARGE SCALE GENOMIC DNA]</scope>
    <source>
        <strain evidence="20 21">IMCC3135</strain>
    </source>
</reference>
<evidence type="ECO:0000313" key="21">
    <source>
        <dbReference type="Proteomes" id="UP000250079"/>
    </source>
</evidence>
<keyword evidence="6 16" id="KW-0288">FMN</keyword>
<keyword evidence="4 16" id="KW-0597">Phosphoprotein</keyword>
<dbReference type="GO" id="GO:0010181">
    <property type="term" value="F:FMN binding"/>
    <property type="evidence" value="ECO:0007669"/>
    <property type="project" value="UniProtKB-UniRule"/>
</dbReference>
<keyword evidence="9 16" id="KW-1133">Transmembrane helix</keyword>
<protein>
    <recommendedName>
        <fullName evidence="16 17">Na(+)-translocating NADH-quinone reductase subunit C</fullName>
        <shortName evidence="16 17">Na(+)-NQR subunit C</shortName>
        <shortName evidence="16 17">Na(+)-translocating NQR subunit C</shortName>
        <ecNumber evidence="16 17">7.2.1.1</ecNumber>
    </recommendedName>
    <alternativeName>
        <fullName evidence="16 17">NQR complex subunit C</fullName>
    </alternativeName>
    <alternativeName>
        <fullName evidence="16 17">NQR-1 subunit C</fullName>
    </alternativeName>
</protein>
<dbReference type="SMART" id="SM00900">
    <property type="entry name" value="FMN_bind"/>
    <property type="match status" value="1"/>
</dbReference>
<dbReference type="GO" id="GO:0006814">
    <property type="term" value="P:sodium ion transport"/>
    <property type="evidence" value="ECO:0007669"/>
    <property type="project" value="UniProtKB-UniRule"/>
</dbReference>
<evidence type="ECO:0000256" key="11">
    <source>
        <dbReference type="ARBA" id="ARBA00023053"/>
    </source>
</evidence>
<sequence>MSNPTDKAPEQKQEAADPQQIVRHDKMPGSESPTGNGLMDRVKAVLAEPNDSTKKTLAVALIMCLACSIVVAGAAVMLRPMQESNAALDRKRNILAVAGLLQPGEDIEAAFANVTRRMVDLDNGEFTDEVSGESYDQYVAARDPAMSVAISSEDDLAGIGRRARYAEIYLVGTEDDFTQIILPVHGLGLWSTLYGFVSLDTDLKTIEGLKFYDQKETPGLGGEVDNPNWQAKWKGKLAYDETGDVRIQVIKGVVDSSSANADYQVDGLAGATLTSRGVSQLLRYWLDEQGFGKFLDNLRQQGA</sequence>
<comment type="caution">
    <text evidence="16">Lacks conserved residue(s) required for the propagation of feature annotation.</text>
</comment>
<dbReference type="AlphaFoldDB" id="A0A2Z2NYD5"/>
<dbReference type="KEGG" id="gai:IMCC3135_18905"/>
<evidence type="ECO:0000256" key="1">
    <source>
        <dbReference type="ARBA" id="ARBA00022448"/>
    </source>
</evidence>
<comment type="cofactor">
    <cofactor evidence="16 17">
        <name>FMN</name>
        <dbReference type="ChEBI" id="CHEBI:58210"/>
    </cofactor>
</comment>
<keyword evidence="21" id="KW-1185">Reference proteome</keyword>
<dbReference type="NCBIfam" id="NF003749">
    <property type="entry name" value="PRK05346.1-5"/>
    <property type="match status" value="1"/>
</dbReference>
<evidence type="ECO:0000256" key="16">
    <source>
        <dbReference type="HAMAP-Rule" id="MF_00427"/>
    </source>
</evidence>
<keyword evidence="12 16" id="KW-0406">Ion transport</keyword>
<evidence type="ECO:0000256" key="3">
    <source>
        <dbReference type="ARBA" id="ARBA00022519"/>
    </source>
</evidence>
<comment type="similarity">
    <text evidence="16 17">Belongs to the NqrC family.</text>
</comment>
<evidence type="ECO:0000256" key="8">
    <source>
        <dbReference type="ARBA" id="ARBA00022967"/>
    </source>
</evidence>
<feature type="domain" description="FMN-binding" evidence="19">
    <location>
        <begin position="188"/>
        <end position="289"/>
    </location>
</feature>
<feature type="region of interest" description="Disordered" evidence="18">
    <location>
        <begin position="1"/>
        <end position="37"/>
    </location>
</feature>
<keyword evidence="2 16" id="KW-1003">Cell membrane</keyword>
<dbReference type="Proteomes" id="UP000250079">
    <property type="component" value="Chromosome"/>
</dbReference>
<evidence type="ECO:0000256" key="18">
    <source>
        <dbReference type="SAM" id="MobiDB-lite"/>
    </source>
</evidence>
<evidence type="ECO:0000313" key="20">
    <source>
        <dbReference type="EMBL" id="ASJ73860.1"/>
    </source>
</evidence>
<evidence type="ECO:0000256" key="2">
    <source>
        <dbReference type="ARBA" id="ARBA00022475"/>
    </source>
</evidence>
<evidence type="ECO:0000256" key="13">
    <source>
        <dbReference type="ARBA" id="ARBA00023075"/>
    </source>
</evidence>
<evidence type="ECO:0000256" key="4">
    <source>
        <dbReference type="ARBA" id="ARBA00022553"/>
    </source>
</evidence>
<dbReference type="HAMAP" id="MF_00427">
    <property type="entry name" value="NqrC"/>
    <property type="match status" value="1"/>
</dbReference>
<evidence type="ECO:0000256" key="12">
    <source>
        <dbReference type="ARBA" id="ARBA00023065"/>
    </source>
</evidence>
<evidence type="ECO:0000256" key="10">
    <source>
        <dbReference type="ARBA" id="ARBA00023027"/>
    </source>
</evidence>
<comment type="subunit">
    <text evidence="16 17">Composed of six subunits; NqrA, NqrB, NqrC, NqrD, NqrE and NqrF.</text>
</comment>
<keyword evidence="13 16" id="KW-0830">Ubiquinone</keyword>
<keyword evidence="15 16" id="KW-0739">Sodium transport</keyword>
<dbReference type="PANTHER" id="PTHR37838:SF1">
    <property type="entry name" value="NA(+)-TRANSLOCATING NADH-QUINONE REDUCTASE SUBUNIT C"/>
    <property type="match status" value="1"/>
</dbReference>
<keyword evidence="8 16" id="KW-1278">Translocase</keyword>
<name>A0A2Z2NYD5_9GAMM</name>
<keyword evidence="11 16" id="KW-0915">Sodium</keyword>
<keyword evidence="3" id="KW-0997">Cell inner membrane</keyword>
<dbReference type="InterPro" id="IPR010204">
    <property type="entry name" value="NqrC"/>
</dbReference>
<dbReference type="GO" id="GO:0016655">
    <property type="term" value="F:oxidoreductase activity, acting on NAD(P)H, quinone or similar compound as acceptor"/>
    <property type="evidence" value="ECO:0007669"/>
    <property type="project" value="UniProtKB-UniRule"/>
</dbReference>
<keyword evidence="7 16" id="KW-0812">Transmembrane</keyword>
<evidence type="ECO:0000256" key="5">
    <source>
        <dbReference type="ARBA" id="ARBA00022630"/>
    </source>
</evidence>
<organism evidence="20 21">
    <name type="scientific">Granulosicoccus antarcticus IMCC3135</name>
    <dbReference type="NCBI Taxonomy" id="1192854"/>
    <lineage>
        <taxon>Bacteria</taxon>
        <taxon>Pseudomonadati</taxon>
        <taxon>Pseudomonadota</taxon>
        <taxon>Gammaproteobacteria</taxon>
        <taxon>Chromatiales</taxon>
        <taxon>Granulosicoccaceae</taxon>
        <taxon>Granulosicoccus</taxon>
    </lineage>
</organism>
<feature type="modified residue" description="FMN phosphoryl threonine" evidence="16">
    <location>
        <position position="272"/>
    </location>
</feature>
<comment type="catalytic activity">
    <reaction evidence="16 17">
        <text>a ubiquinone + n Na(+)(in) + NADH + H(+) = a ubiquinol + n Na(+)(out) + NAD(+)</text>
        <dbReference type="Rhea" id="RHEA:47748"/>
        <dbReference type="Rhea" id="RHEA-COMP:9565"/>
        <dbReference type="Rhea" id="RHEA-COMP:9566"/>
        <dbReference type="ChEBI" id="CHEBI:15378"/>
        <dbReference type="ChEBI" id="CHEBI:16389"/>
        <dbReference type="ChEBI" id="CHEBI:17976"/>
        <dbReference type="ChEBI" id="CHEBI:29101"/>
        <dbReference type="ChEBI" id="CHEBI:57540"/>
        <dbReference type="ChEBI" id="CHEBI:57945"/>
        <dbReference type="EC" id="7.2.1.1"/>
    </reaction>
</comment>
<keyword evidence="1 16" id="KW-0813">Transport</keyword>
<dbReference type="EC" id="7.2.1.1" evidence="16 17"/>
<dbReference type="NCBIfam" id="TIGR01938">
    <property type="entry name" value="nqrC"/>
    <property type="match status" value="1"/>
</dbReference>
<comment type="subcellular location">
    <subcellularLocation>
        <location evidence="16">Cell membrane</location>
        <topology evidence="16">Single-pass membrane protein</topology>
    </subcellularLocation>
</comment>
<keyword evidence="10 16" id="KW-0520">NAD</keyword>
<dbReference type="Pfam" id="PF04205">
    <property type="entry name" value="FMN_bind"/>
    <property type="match status" value="1"/>
</dbReference>
<evidence type="ECO:0000256" key="14">
    <source>
        <dbReference type="ARBA" id="ARBA00023136"/>
    </source>
</evidence>
<evidence type="ECO:0000256" key="9">
    <source>
        <dbReference type="ARBA" id="ARBA00022989"/>
    </source>
</evidence>
<gene>
    <name evidence="16 20" type="primary">nqrC</name>
    <name evidence="20" type="ORF">IMCC3135_18905</name>
</gene>
<dbReference type="GO" id="GO:0005886">
    <property type="term" value="C:plasma membrane"/>
    <property type="evidence" value="ECO:0007669"/>
    <property type="project" value="UniProtKB-SubCell"/>
</dbReference>
<dbReference type="RefSeq" id="WP_236994616.1">
    <property type="nucleotide sequence ID" value="NZ_CP018632.1"/>
</dbReference>
<dbReference type="PANTHER" id="PTHR37838">
    <property type="entry name" value="NA(+)-TRANSLOCATING NADH-QUINONE REDUCTASE SUBUNIT C"/>
    <property type="match status" value="1"/>
</dbReference>
<dbReference type="InterPro" id="IPR007329">
    <property type="entry name" value="FMN-bd"/>
</dbReference>
<evidence type="ECO:0000256" key="15">
    <source>
        <dbReference type="ARBA" id="ARBA00023201"/>
    </source>
</evidence>
<keyword evidence="5 16" id="KW-0285">Flavoprotein</keyword>
<comment type="function">
    <text evidence="16">NQR complex catalyzes the reduction of ubiquinone-1 to ubiquinol by two successive reactions, coupled with the transport of Na(+) ions from the cytoplasm to the periplasm. NqrA to NqrE are probably involved in the second step, the conversion of ubisemiquinone to ubiquinol.</text>
</comment>
<dbReference type="EMBL" id="CP018632">
    <property type="protein sequence ID" value="ASJ73860.1"/>
    <property type="molecule type" value="Genomic_DNA"/>
</dbReference>
<accession>A0A2Z2NYD5</accession>
<evidence type="ECO:0000259" key="19">
    <source>
        <dbReference type="SMART" id="SM00900"/>
    </source>
</evidence>
<dbReference type="PIRSF" id="PIRSF009437">
    <property type="entry name" value="NQR-1_subunit_C"/>
    <property type="match status" value="1"/>
</dbReference>